<evidence type="ECO:0000313" key="3">
    <source>
        <dbReference type="Proteomes" id="UP000218418"/>
    </source>
</evidence>
<gene>
    <name evidence="2" type="ORF">NIES267_18240</name>
</gene>
<name>A0A1Z4LM90_9CYAN</name>
<accession>A0A1Z4LM90</accession>
<protein>
    <recommendedName>
        <fullName evidence="4">P pilus assembly protein, chaperone PapD</fullName>
    </recommendedName>
</protein>
<sequence length="275" mass="30357">MNFASIRKFSLPVASALLSSFLLSGIAKANISISPMVVETEVKRGQAQGRITVSNTDAEDFRARVYTSPFTYDKETGFKTLSESPKDLTPYLQFSPRELQVGGSRKRNIRFIVRFPPSLPDGEYRTMIFTENLQKGTITETDSKTNVTLQTNIIPRIGVALYVRKGDVSPDLSFPSVRVNPKTNQIQLLVNNKGKASAIVAGDWKLKKGKEVIQKGNISDTTVLAEGERYVVAKSLSKNQSKLAPGEYQLTGELGWGVNKKNRVPFTVNVTIPGR</sequence>
<feature type="chain" id="PRO_5012509488" description="P pilus assembly protein, chaperone PapD" evidence="1">
    <location>
        <begin position="30"/>
        <end position="275"/>
    </location>
</feature>
<evidence type="ECO:0008006" key="4">
    <source>
        <dbReference type="Google" id="ProtNLM"/>
    </source>
</evidence>
<evidence type="ECO:0000256" key="1">
    <source>
        <dbReference type="SAM" id="SignalP"/>
    </source>
</evidence>
<keyword evidence="1" id="KW-0732">Signal</keyword>
<feature type="signal peptide" evidence="1">
    <location>
        <begin position="1"/>
        <end position="29"/>
    </location>
</feature>
<dbReference type="AlphaFoldDB" id="A0A1Z4LM90"/>
<reference evidence="2 3" key="1">
    <citation type="submission" date="2017-06" db="EMBL/GenBank/DDBJ databases">
        <title>Genome sequencing of cyanobaciteial culture collection at National Institute for Environmental Studies (NIES).</title>
        <authorList>
            <person name="Hirose Y."/>
            <person name="Shimura Y."/>
            <person name="Fujisawa T."/>
            <person name="Nakamura Y."/>
            <person name="Kawachi M."/>
        </authorList>
    </citation>
    <scope>NUCLEOTIDE SEQUENCE [LARGE SCALE GENOMIC DNA]</scope>
    <source>
        <strain evidence="2 3">NIES-267</strain>
    </source>
</reference>
<keyword evidence="3" id="KW-1185">Reference proteome</keyword>
<dbReference type="EMBL" id="AP018227">
    <property type="protein sequence ID" value="BAY82345.1"/>
    <property type="molecule type" value="Genomic_DNA"/>
</dbReference>
<evidence type="ECO:0000313" key="2">
    <source>
        <dbReference type="EMBL" id="BAY82345.1"/>
    </source>
</evidence>
<dbReference type="OrthoDB" id="461556at2"/>
<organism evidence="2 3">
    <name type="scientific">Calothrix parasitica NIES-267</name>
    <dbReference type="NCBI Taxonomy" id="1973488"/>
    <lineage>
        <taxon>Bacteria</taxon>
        <taxon>Bacillati</taxon>
        <taxon>Cyanobacteriota</taxon>
        <taxon>Cyanophyceae</taxon>
        <taxon>Nostocales</taxon>
        <taxon>Calotrichaceae</taxon>
        <taxon>Calothrix</taxon>
    </lineage>
</organism>
<dbReference type="Proteomes" id="UP000218418">
    <property type="component" value="Chromosome"/>
</dbReference>
<proteinExistence type="predicted"/>